<name>A0A3P7EZH0_WUCBA</name>
<dbReference type="EMBL" id="UYWW01012603">
    <property type="protein sequence ID" value="VDM21709.1"/>
    <property type="molecule type" value="Genomic_DNA"/>
</dbReference>
<gene>
    <name evidence="1" type="ORF">WBA_LOCUS12099</name>
</gene>
<dbReference type="InParanoid" id="A0A3P7EZH0"/>
<protein>
    <submittedName>
        <fullName evidence="1">Uncharacterized protein</fullName>
    </submittedName>
</protein>
<reference evidence="1 2" key="1">
    <citation type="submission" date="2018-11" db="EMBL/GenBank/DDBJ databases">
        <authorList>
            <consortium name="Pathogen Informatics"/>
        </authorList>
    </citation>
    <scope>NUCLEOTIDE SEQUENCE [LARGE SCALE GENOMIC DNA]</scope>
</reference>
<sequence length="69" mass="8387">MDEELNRRINEDRRLVISAIHGVHFHPFGSTLTTYEDIKQAHWIIHNFAEDIRRDVKNKYWNDMKQHLS</sequence>
<keyword evidence="2" id="KW-1185">Reference proteome</keyword>
<evidence type="ECO:0000313" key="1">
    <source>
        <dbReference type="EMBL" id="VDM21709.1"/>
    </source>
</evidence>
<dbReference type="AlphaFoldDB" id="A0A3P7EZH0"/>
<dbReference type="Proteomes" id="UP000270924">
    <property type="component" value="Unassembled WGS sequence"/>
</dbReference>
<proteinExistence type="predicted"/>
<dbReference type="OrthoDB" id="639767at2759"/>
<accession>A0A3P7EZH0</accession>
<organism evidence="1 2">
    <name type="scientific">Wuchereria bancrofti</name>
    <dbReference type="NCBI Taxonomy" id="6293"/>
    <lineage>
        <taxon>Eukaryota</taxon>
        <taxon>Metazoa</taxon>
        <taxon>Ecdysozoa</taxon>
        <taxon>Nematoda</taxon>
        <taxon>Chromadorea</taxon>
        <taxon>Rhabditida</taxon>
        <taxon>Spirurina</taxon>
        <taxon>Spiruromorpha</taxon>
        <taxon>Filarioidea</taxon>
        <taxon>Onchocercidae</taxon>
        <taxon>Wuchereria</taxon>
    </lineage>
</organism>
<evidence type="ECO:0000313" key="2">
    <source>
        <dbReference type="Proteomes" id="UP000270924"/>
    </source>
</evidence>